<evidence type="ECO:0000313" key="3">
    <source>
        <dbReference type="Proteomes" id="UP001162233"/>
    </source>
</evidence>
<reference evidence="2" key="1">
    <citation type="journal article" date="2019" name="Viruses">
        <title>A Novel Alphabaculovirus from the Soybean Looper, Chrysodeixis includens, that Produces Tetrahedral Occlusion Bodies and Encodes Two Copies of he65.</title>
        <authorList>
            <person name="Harrison R.L."/>
            <person name="Rowley D.L."/>
            <person name="Popham H.J.R."/>
        </authorList>
    </citation>
    <scope>NUCLEOTIDE SEQUENCE</scope>
    <source>
        <strain evidence="2">ChinNPV-1</strain>
    </source>
</reference>
<organism evidence="2 3">
    <name type="scientific">Chrysodeixis includens nucleopolyhedrovirus</name>
    <dbReference type="NCBI Taxonomy" id="1207438"/>
    <lineage>
        <taxon>Viruses</taxon>
        <taxon>Viruses incertae sedis</taxon>
        <taxon>Naldaviricetes</taxon>
        <taxon>Lefavirales</taxon>
        <taxon>Baculoviridae</taxon>
        <taxon>Alphabaculovirus</taxon>
        <taxon>Alphabaculovirus chrincludentis</taxon>
        <taxon>Alphabaculovirus alterchrincludentis</taxon>
    </lineage>
</organism>
<dbReference type="InterPro" id="IPR002557">
    <property type="entry name" value="Chitin-bd_dom"/>
</dbReference>
<name>A0A5B8YTT6_9ABAC</name>
<dbReference type="EMBL" id="MK746083">
    <property type="protein sequence ID" value="QED40541.1"/>
    <property type="molecule type" value="Genomic_DNA"/>
</dbReference>
<evidence type="ECO:0000313" key="2">
    <source>
        <dbReference type="EMBL" id="QED40541.1"/>
    </source>
</evidence>
<dbReference type="GeneID" id="80541227"/>
<evidence type="ECO:0000259" key="1">
    <source>
        <dbReference type="PROSITE" id="PS50940"/>
    </source>
</evidence>
<sequence>MWLLLALFIIIKLFVFHHMKNLHADQHHARLCPQGYHGFVTDPFDCNIYYLCPSKTQFYCEPNQQFDLDTQVCIEANIHNDSCMGRKYKNLLL</sequence>
<dbReference type="GO" id="GO:0005576">
    <property type="term" value="C:extracellular region"/>
    <property type="evidence" value="ECO:0007669"/>
    <property type="project" value="InterPro"/>
</dbReference>
<keyword evidence="3" id="KW-1185">Reference proteome</keyword>
<dbReference type="GO" id="GO:0008061">
    <property type="term" value="F:chitin binding"/>
    <property type="evidence" value="ECO:0007669"/>
    <property type="project" value="InterPro"/>
</dbReference>
<dbReference type="SMART" id="SM00494">
    <property type="entry name" value="ChtBD2"/>
    <property type="match status" value="1"/>
</dbReference>
<accession>A0A5B8YTT6</accession>
<protein>
    <submittedName>
        <fullName evidence="2">ChtB1</fullName>
    </submittedName>
</protein>
<dbReference type="RefSeq" id="YP_010802457.1">
    <property type="nucleotide sequence ID" value="NC_077025.1"/>
</dbReference>
<proteinExistence type="predicted"/>
<dbReference type="Proteomes" id="UP001162233">
    <property type="component" value="Segment"/>
</dbReference>
<dbReference type="InterPro" id="IPR036508">
    <property type="entry name" value="Chitin-bd_dom_sf"/>
</dbReference>
<dbReference type="KEGG" id="vg:80541227"/>
<dbReference type="SUPFAM" id="SSF57625">
    <property type="entry name" value="Invertebrate chitin-binding proteins"/>
    <property type="match status" value="1"/>
</dbReference>
<dbReference type="PROSITE" id="PS50940">
    <property type="entry name" value="CHIT_BIND_II"/>
    <property type="match status" value="1"/>
</dbReference>
<feature type="domain" description="Chitin-binding type-2" evidence="1">
    <location>
        <begin position="29"/>
        <end position="85"/>
    </location>
</feature>